<dbReference type="InterPro" id="IPR004143">
    <property type="entry name" value="BPL_LPL_catalytic"/>
</dbReference>
<dbReference type="CDD" id="cd16442">
    <property type="entry name" value="BPL"/>
    <property type="match status" value="1"/>
</dbReference>
<proteinExistence type="predicted"/>
<dbReference type="InterPro" id="IPR045864">
    <property type="entry name" value="aa-tRNA-synth_II/BPL/LPL"/>
</dbReference>
<evidence type="ECO:0000256" key="1">
    <source>
        <dbReference type="ARBA" id="ARBA00022598"/>
    </source>
</evidence>
<dbReference type="PANTHER" id="PTHR12835:SF5">
    <property type="entry name" value="BIOTIN--PROTEIN LIGASE"/>
    <property type="match status" value="1"/>
</dbReference>
<dbReference type="AlphaFoldDB" id="A0A9D1W8N3"/>
<accession>A0A9D1W8N3</accession>
<dbReference type="SUPFAM" id="SSF55681">
    <property type="entry name" value="Class II aaRS and biotin synthetases"/>
    <property type="match status" value="1"/>
</dbReference>
<reference evidence="3" key="2">
    <citation type="submission" date="2021-04" db="EMBL/GenBank/DDBJ databases">
        <authorList>
            <person name="Gilroy R."/>
        </authorList>
    </citation>
    <scope>NUCLEOTIDE SEQUENCE</scope>
    <source>
        <strain evidence="3">1719</strain>
    </source>
</reference>
<sequence length="256" mass="29060">MQSNTKYTIQIGKRTLVFESVSSTNELLWSKITNSEPLEEGTAILAKHQESGKGQRGNSWQAEKGLNLTFSYLLYPNFLSVSNQFLLSACTSIGIARFLERYLDEVHIKWPNDLLIKGKKACGILIESRISKNTLSKAIIGIGLNTNQTEFPEELPNATSLRKALNKQEPFDNEKLYSELCQELSSSIQLLIDNKHDIILQQYNKRLFQIHEKRPYIINNSKVTAALQPVGIDGLASLKLENKTLRLQPQGFRYIF</sequence>
<comment type="caution">
    <text evidence="3">The sequence shown here is derived from an EMBL/GenBank/DDBJ whole genome shotgun (WGS) entry which is preliminary data.</text>
</comment>
<dbReference type="GO" id="GO:0005737">
    <property type="term" value="C:cytoplasm"/>
    <property type="evidence" value="ECO:0007669"/>
    <property type="project" value="TreeGrafter"/>
</dbReference>
<gene>
    <name evidence="3" type="ORF">H9853_05440</name>
</gene>
<keyword evidence="1 3" id="KW-0436">Ligase</keyword>
<feature type="domain" description="BPL/LPL catalytic" evidence="2">
    <location>
        <begin position="10"/>
        <end position="192"/>
    </location>
</feature>
<reference evidence="3" key="1">
    <citation type="journal article" date="2021" name="PeerJ">
        <title>Extensive microbial diversity within the chicken gut microbiome revealed by metagenomics and culture.</title>
        <authorList>
            <person name="Gilroy R."/>
            <person name="Ravi A."/>
            <person name="Getino M."/>
            <person name="Pursley I."/>
            <person name="Horton D.L."/>
            <person name="Alikhan N.F."/>
            <person name="Baker D."/>
            <person name="Gharbi K."/>
            <person name="Hall N."/>
            <person name="Watson M."/>
            <person name="Adriaenssens E.M."/>
            <person name="Foster-Nyarko E."/>
            <person name="Jarju S."/>
            <person name="Secka A."/>
            <person name="Antonio M."/>
            <person name="Oren A."/>
            <person name="Chaudhuri R.R."/>
            <person name="La Ragione R."/>
            <person name="Hildebrand F."/>
            <person name="Pallen M.J."/>
        </authorList>
    </citation>
    <scope>NUCLEOTIDE SEQUENCE</scope>
    <source>
        <strain evidence="3">1719</strain>
    </source>
</reference>
<dbReference type="Pfam" id="PF03099">
    <property type="entry name" value="BPL_LplA_LipB"/>
    <property type="match status" value="1"/>
</dbReference>
<dbReference type="EMBL" id="DXEZ01000150">
    <property type="protein sequence ID" value="HIX54450.1"/>
    <property type="molecule type" value="Genomic_DNA"/>
</dbReference>
<dbReference type="InterPro" id="IPR004408">
    <property type="entry name" value="Biotin_CoA_COase_ligase"/>
</dbReference>
<evidence type="ECO:0000259" key="2">
    <source>
        <dbReference type="PROSITE" id="PS51733"/>
    </source>
</evidence>
<dbReference type="Proteomes" id="UP000824156">
    <property type="component" value="Unassembled WGS sequence"/>
</dbReference>
<evidence type="ECO:0000313" key="3">
    <source>
        <dbReference type="EMBL" id="HIX54450.1"/>
    </source>
</evidence>
<organism evidence="3 4">
    <name type="scientific">Candidatus Sphingobacterium stercoripullorum</name>
    <dbReference type="NCBI Taxonomy" id="2838759"/>
    <lineage>
        <taxon>Bacteria</taxon>
        <taxon>Pseudomonadati</taxon>
        <taxon>Bacteroidota</taxon>
        <taxon>Sphingobacteriia</taxon>
        <taxon>Sphingobacteriales</taxon>
        <taxon>Sphingobacteriaceae</taxon>
        <taxon>Sphingobacterium</taxon>
    </lineage>
</organism>
<dbReference type="Gene3D" id="3.30.930.10">
    <property type="entry name" value="Bira Bifunctional Protein, Domain 2"/>
    <property type="match status" value="1"/>
</dbReference>
<dbReference type="PANTHER" id="PTHR12835">
    <property type="entry name" value="BIOTIN PROTEIN LIGASE"/>
    <property type="match status" value="1"/>
</dbReference>
<name>A0A9D1W8N3_9SPHI</name>
<dbReference type="GO" id="GO:0004077">
    <property type="term" value="F:biotin--[biotin carboxyl-carrier protein] ligase activity"/>
    <property type="evidence" value="ECO:0007669"/>
    <property type="project" value="UniProtKB-EC"/>
</dbReference>
<dbReference type="EC" id="6.3.4.15" evidence="3"/>
<evidence type="ECO:0000313" key="4">
    <source>
        <dbReference type="Proteomes" id="UP000824156"/>
    </source>
</evidence>
<protein>
    <submittedName>
        <fullName evidence="3">Biotin--[acetyl-CoA-carboxylase] ligase</fullName>
        <ecNumber evidence="3">6.3.4.15</ecNumber>
    </submittedName>
</protein>
<dbReference type="PROSITE" id="PS51733">
    <property type="entry name" value="BPL_LPL_CATALYTIC"/>
    <property type="match status" value="1"/>
</dbReference>
<dbReference type="NCBIfam" id="TIGR00121">
    <property type="entry name" value="birA_ligase"/>
    <property type="match status" value="1"/>
</dbReference>